<dbReference type="PANTHER" id="PTHR30537:SF30">
    <property type="entry name" value="TRANSCRIPTIONAL REGULATOR-RELATED"/>
    <property type="match status" value="1"/>
</dbReference>
<dbReference type="Pfam" id="PF00126">
    <property type="entry name" value="HTH_1"/>
    <property type="match status" value="1"/>
</dbReference>
<evidence type="ECO:0000256" key="3">
    <source>
        <dbReference type="ARBA" id="ARBA00023125"/>
    </source>
</evidence>
<evidence type="ECO:0000256" key="5">
    <source>
        <dbReference type="SAM" id="MobiDB-lite"/>
    </source>
</evidence>
<dbReference type="SUPFAM" id="SSF53850">
    <property type="entry name" value="Periplasmic binding protein-like II"/>
    <property type="match status" value="1"/>
</dbReference>
<evidence type="ECO:0000256" key="2">
    <source>
        <dbReference type="ARBA" id="ARBA00023015"/>
    </source>
</evidence>
<dbReference type="EMBL" id="JAQSIP010000007">
    <property type="protein sequence ID" value="MDD0839871.1"/>
    <property type="molecule type" value="Genomic_DNA"/>
</dbReference>
<dbReference type="InterPro" id="IPR036390">
    <property type="entry name" value="WH_DNA-bd_sf"/>
</dbReference>
<evidence type="ECO:0000256" key="4">
    <source>
        <dbReference type="ARBA" id="ARBA00023163"/>
    </source>
</evidence>
<keyword evidence="3" id="KW-0238">DNA-binding</keyword>
<proteinExistence type="inferred from homology"/>
<dbReference type="PRINTS" id="PR00039">
    <property type="entry name" value="HTHLYSR"/>
</dbReference>
<dbReference type="Pfam" id="PF03466">
    <property type="entry name" value="LysR_substrate"/>
    <property type="match status" value="1"/>
</dbReference>
<dbReference type="RefSeq" id="WP_273952457.1">
    <property type="nucleotide sequence ID" value="NZ_JAQSIP010000007.1"/>
</dbReference>
<dbReference type="InterPro" id="IPR036388">
    <property type="entry name" value="WH-like_DNA-bd_sf"/>
</dbReference>
<dbReference type="Gene3D" id="1.10.10.10">
    <property type="entry name" value="Winged helix-like DNA-binding domain superfamily/Winged helix DNA-binding domain"/>
    <property type="match status" value="1"/>
</dbReference>
<dbReference type="InterPro" id="IPR000847">
    <property type="entry name" value="LysR_HTH_N"/>
</dbReference>
<feature type="domain" description="HTH lysR-type" evidence="6">
    <location>
        <begin position="9"/>
        <end position="66"/>
    </location>
</feature>
<dbReference type="Proteomes" id="UP001528673">
    <property type="component" value="Unassembled WGS sequence"/>
</dbReference>
<protein>
    <submittedName>
        <fullName evidence="7">LysR family transcriptional regulator</fullName>
    </submittedName>
</protein>
<feature type="region of interest" description="Disordered" evidence="5">
    <location>
        <begin position="303"/>
        <end position="325"/>
    </location>
</feature>
<keyword evidence="2" id="KW-0805">Transcription regulation</keyword>
<keyword evidence="4" id="KW-0804">Transcription</keyword>
<dbReference type="Gene3D" id="3.40.190.290">
    <property type="match status" value="1"/>
</dbReference>
<dbReference type="CDD" id="cd08422">
    <property type="entry name" value="PBP2_CrgA_like"/>
    <property type="match status" value="1"/>
</dbReference>
<comment type="similarity">
    <text evidence="1">Belongs to the LysR transcriptional regulatory family.</text>
</comment>
<evidence type="ECO:0000256" key="1">
    <source>
        <dbReference type="ARBA" id="ARBA00009437"/>
    </source>
</evidence>
<dbReference type="PROSITE" id="PS50931">
    <property type="entry name" value="HTH_LYSR"/>
    <property type="match status" value="1"/>
</dbReference>
<accession>A0ABT5N2Z7</accession>
<evidence type="ECO:0000259" key="6">
    <source>
        <dbReference type="PROSITE" id="PS50931"/>
    </source>
</evidence>
<sequence length="325" mass="35762">MNKLPQSTDRLALLQTWVRIVDAGSLSAAAQQLGTTQPTVSRRLQLLERQLGLRLLQRSTHAMKVTEDGQRCYEHAKALLERWDAIESDLRGVQDAPRGLLRVLAPTVFGQQQLMPPLVEYLRRYPEASVEWRLQDRLPDFISEGIDCAVRIGPVDEPGVVAIRLAELPRIVVAAPGLWGDGPPPETPQALARLPWLALSTFYRDEVTLYPCGAGEAQRFAIQPRLSTDHLHALCQAALAGLGVGIASTWAVADALDQGRLVQLAPQWRAPPLPISLVHPPGRWQPARLRAFIALMREHLPRVPGVQAPSRPHPPGSGDPARWGA</sequence>
<dbReference type="PANTHER" id="PTHR30537">
    <property type="entry name" value="HTH-TYPE TRANSCRIPTIONAL REGULATOR"/>
    <property type="match status" value="1"/>
</dbReference>
<gene>
    <name evidence="7" type="ORF">PSQ40_14905</name>
</gene>
<dbReference type="InterPro" id="IPR058163">
    <property type="entry name" value="LysR-type_TF_proteobact-type"/>
</dbReference>
<dbReference type="InterPro" id="IPR005119">
    <property type="entry name" value="LysR_subst-bd"/>
</dbReference>
<name>A0ABT5N2Z7_9BURK</name>
<evidence type="ECO:0000313" key="7">
    <source>
        <dbReference type="EMBL" id="MDD0839871.1"/>
    </source>
</evidence>
<dbReference type="SUPFAM" id="SSF46785">
    <property type="entry name" value="Winged helix' DNA-binding domain"/>
    <property type="match status" value="1"/>
</dbReference>
<reference evidence="7 8" key="1">
    <citation type="submission" date="2023-02" db="EMBL/GenBank/DDBJ databases">
        <title>Bacterial whole genomic sequence of Curvibacter sp. HBC61.</title>
        <authorList>
            <person name="Le V."/>
            <person name="Ko S.-R."/>
            <person name="Ahn C.-Y."/>
            <person name="Oh H.-M."/>
        </authorList>
    </citation>
    <scope>NUCLEOTIDE SEQUENCE [LARGE SCALE GENOMIC DNA]</scope>
    <source>
        <strain evidence="7 8">HBC61</strain>
    </source>
</reference>
<keyword evidence="8" id="KW-1185">Reference proteome</keyword>
<comment type="caution">
    <text evidence="7">The sequence shown here is derived from an EMBL/GenBank/DDBJ whole genome shotgun (WGS) entry which is preliminary data.</text>
</comment>
<organism evidence="7 8">
    <name type="scientific">Curvibacter cyanobacteriorum</name>
    <dbReference type="NCBI Taxonomy" id="3026422"/>
    <lineage>
        <taxon>Bacteria</taxon>
        <taxon>Pseudomonadati</taxon>
        <taxon>Pseudomonadota</taxon>
        <taxon>Betaproteobacteria</taxon>
        <taxon>Burkholderiales</taxon>
        <taxon>Comamonadaceae</taxon>
        <taxon>Curvibacter</taxon>
    </lineage>
</organism>
<evidence type="ECO:0000313" key="8">
    <source>
        <dbReference type="Proteomes" id="UP001528673"/>
    </source>
</evidence>